<dbReference type="SUPFAM" id="SSF57903">
    <property type="entry name" value="FYVE/PHD zinc finger"/>
    <property type="match status" value="1"/>
</dbReference>
<reference evidence="3" key="2">
    <citation type="submission" date="2024-06" db="EMBL/GenBank/DDBJ databases">
        <title>Micromonospora mangrovi CCTCC AA 2012012 genome sequences.</title>
        <authorList>
            <person name="Gao J."/>
        </authorList>
    </citation>
    <scope>NUCLEOTIDE SEQUENCE</scope>
    <source>
        <strain evidence="3">CCTCC AA 2012012</strain>
    </source>
</reference>
<evidence type="ECO:0000313" key="2">
    <source>
        <dbReference type="EMBL" id="XBP94626.1"/>
    </source>
</evidence>
<dbReference type="Gene3D" id="1.10.10.2910">
    <property type="match status" value="1"/>
</dbReference>
<evidence type="ECO:0000259" key="1">
    <source>
        <dbReference type="Pfam" id="PF06114"/>
    </source>
</evidence>
<dbReference type="RefSeq" id="WP_350934709.1">
    <property type="nucleotide sequence ID" value="NZ_CP157762.1"/>
</dbReference>
<dbReference type="InterPro" id="IPR011011">
    <property type="entry name" value="Znf_FYVE_PHD"/>
</dbReference>
<protein>
    <submittedName>
        <fullName evidence="2">ImmA/IrrE family metallo-endopeptidase</fullName>
    </submittedName>
</protein>
<dbReference type="CDD" id="cd00065">
    <property type="entry name" value="FYVE_like_SF"/>
    <property type="match status" value="1"/>
</dbReference>
<dbReference type="EMBL" id="CP157762">
    <property type="protein sequence ID" value="XBP94626.1"/>
    <property type="molecule type" value="Genomic_DNA"/>
</dbReference>
<organism evidence="2">
    <name type="scientific">Micromonospora sp. CCTCC AA 2012012</name>
    <dbReference type="NCBI Taxonomy" id="3111921"/>
    <lineage>
        <taxon>Bacteria</taxon>
        <taxon>Bacillati</taxon>
        <taxon>Actinomycetota</taxon>
        <taxon>Actinomycetes</taxon>
        <taxon>Micromonosporales</taxon>
        <taxon>Micromonosporaceae</taxon>
        <taxon>Micromonospora</taxon>
    </lineage>
</organism>
<evidence type="ECO:0000313" key="3">
    <source>
        <dbReference type="EMBL" id="XCH75326.1"/>
    </source>
</evidence>
<accession>A0AAU7MDA7</accession>
<feature type="domain" description="IrrE N-terminal-like" evidence="1">
    <location>
        <begin position="70"/>
        <end position="163"/>
    </location>
</feature>
<sequence>MTRTKQALIDELVPAMLAHLASLGVDGRKLAADPAAVIVTIDGIVLDWVEPAALGSGCSVAALYSGGETPPRIAVLRDTSEGRRNFSLIHEFGHHLCPSVTAVAAALWELPDGEEGPFEEDLVDAFAAAVLLPTDIVSRIFADGVTAASVIRLWQSTTASREACCVAAAHRLPAPGYVMLVEPNSRSQFAARHGDVLPIARGSVQSATRLQSAVRGGTARGVDRPTFRSGVAGPQMYLDAQGTDGYTIAVWVTDSPDWPSLTAPLATGPVGHDGHCADCGEDFTSWKRPCGTCGEPLCPQCGACECAAGGQRPIANRLCTSCFLSLPLTAFLGDSTTCNQH</sequence>
<dbReference type="InterPro" id="IPR010359">
    <property type="entry name" value="IrrE_HExxH"/>
</dbReference>
<dbReference type="EMBL" id="CP159342">
    <property type="protein sequence ID" value="XCH75326.1"/>
    <property type="molecule type" value="Genomic_DNA"/>
</dbReference>
<dbReference type="AlphaFoldDB" id="A0AAU7MDA7"/>
<gene>
    <name evidence="3" type="ORF">ABUL08_04260</name>
    <name evidence="2" type="ORF">VK199_04240</name>
</gene>
<proteinExistence type="predicted"/>
<dbReference type="Pfam" id="PF06114">
    <property type="entry name" value="Peptidase_M78"/>
    <property type="match status" value="1"/>
</dbReference>
<reference evidence="2" key="1">
    <citation type="submission" date="2024-01" db="EMBL/GenBank/DDBJ databases">
        <title>The genome sequence of Micromonospora mangrovi CCTCC AA 2012012.</title>
        <authorList>
            <person name="Gao J."/>
        </authorList>
    </citation>
    <scope>NUCLEOTIDE SEQUENCE</scope>
    <source>
        <strain evidence="2">CCTCC AA 2012012</strain>
    </source>
</reference>
<name>A0AAU7MDA7_9ACTN</name>